<evidence type="ECO:0000259" key="1">
    <source>
        <dbReference type="Pfam" id="PF14529"/>
    </source>
</evidence>
<dbReference type="SUPFAM" id="SSF56219">
    <property type="entry name" value="DNase I-like"/>
    <property type="match status" value="1"/>
</dbReference>
<dbReference type="OrthoDB" id="7487383at2759"/>
<keyword evidence="2" id="KW-0548">Nucleotidyltransferase</keyword>
<keyword evidence="3" id="KW-1185">Reference proteome</keyword>
<feature type="domain" description="Endonuclease/exonuclease/phosphatase" evidence="1">
    <location>
        <begin position="121"/>
        <end position="212"/>
    </location>
</feature>
<organism evidence="2 3">
    <name type="scientific">Eumeta variegata</name>
    <name type="common">Bagworm moth</name>
    <name type="synonym">Eumeta japonica</name>
    <dbReference type="NCBI Taxonomy" id="151549"/>
    <lineage>
        <taxon>Eukaryota</taxon>
        <taxon>Metazoa</taxon>
        <taxon>Ecdysozoa</taxon>
        <taxon>Arthropoda</taxon>
        <taxon>Hexapoda</taxon>
        <taxon>Insecta</taxon>
        <taxon>Pterygota</taxon>
        <taxon>Neoptera</taxon>
        <taxon>Endopterygota</taxon>
        <taxon>Lepidoptera</taxon>
        <taxon>Glossata</taxon>
        <taxon>Ditrysia</taxon>
        <taxon>Tineoidea</taxon>
        <taxon>Psychidae</taxon>
        <taxon>Oiketicinae</taxon>
        <taxon>Eumeta</taxon>
    </lineage>
</organism>
<dbReference type="InterPro" id="IPR005135">
    <property type="entry name" value="Endo/exonuclease/phosphatase"/>
</dbReference>
<evidence type="ECO:0000313" key="2">
    <source>
        <dbReference type="EMBL" id="GBP37381.1"/>
    </source>
</evidence>
<dbReference type="EMBL" id="BGZK01000332">
    <property type="protein sequence ID" value="GBP37381.1"/>
    <property type="molecule type" value="Genomic_DNA"/>
</dbReference>
<dbReference type="InterPro" id="IPR036691">
    <property type="entry name" value="Endo/exonu/phosph_ase_sf"/>
</dbReference>
<reference evidence="2 3" key="1">
    <citation type="journal article" date="2019" name="Commun. Biol.">
        <title>The bagworm genome reveals a unique fibroin gene that provides high tensile strength.</title>
        <authorList>
            <person name="Kono N."/>
            <person name="Nakamura H."/>
            <person name="Ohtoshi R."/>
            <person name="Tomita M."/>
            <person name="Numata K."/>
            <person name="Arakawa K."/>
        </authorList>
    </citation>
    <scope>NUCLEOTIDE SEQUENCE [LARGE SCALE GENOMIC DNA]</scope>
</reference>
<dbReference type="GO" id="GO:0003964">
    <property type="term" value="F:RNA-directed DNA polymerase activity"/>
    <property type="evidence" value="ECO:0007669"/>
    <property type="project" value="UniProtKB-KW"/>
</dbReference>
<sequence length="378" mass="42794">MTVPGRSQLNSVERQKPKNISLLSFNARGLLSSILELEQCALEYQLVDIILVQETFLKPKNPTCCKIKNRIQLQTDIQGAPKGETALYHRHTLSCSPLDIPPLIDLVAIGCRLSMSGYSTIIIISVYLPSRKELLRSDIVTLLALGDAVILFGDLNSKSTQWRCNYTNANERKMIDLAKDLHFDVIASSTHTYFTNNIRHRPDILDIALTNEIDYAIGALINHIATVVENSSRAVPAADSRQKLPEDVRVMLRAKNVAIRRASAYPTYENSKHKKKFTVPYNAPTLRIDDAPIPWQHNYKYLEVTLDKHLHFRDHVARNKFCRQATDAYWCDKISELPTINKYMKDVSKRFFDMAQSHSNPLIASAVSSISPKVFCPS</sequence>
<accession>A0A4C1VET8</accession>
<dbReference type="AlphaFoldDB" id="A0A4C1VET8"/>
<gene>
    <name evidence="2" type="ORF">EVAR_22843_1</name>
</gene>
<evidence type="ECO:0000313" key="3">
    <source>
        <dbReference type="Proteomes" id="UP000299102"/>
    </source>
</evidence>
<protein>
    <submittedName>
        <fullName evidence="2">RNA-directed DNA polymerase from mobile element jockey</fullName>
    </submittedName>
</protein>
<name>A0A4C1VET8_EUMVA</name>
<dbReference type="Gene3D" id="3.60.10.10">
    <property type="entry name" value="Endonuclease/exonuclease/phosphatase"/>
    <property type="match status" value="1"/>
</dbReference>
<comment type="caution">
    <text evidence="2">The sequence shown here is derived from an EMBL/GenBank/DDBJ whole genome shotgun (WGS) entry which is preliminary data.</text>
</comment>
<keyword evidence="2" id="KW-0695">RNA-directed DNA polymerase</keyword>
<keyword evidence="2" id="KW-0808">Transferase</keyword>
<proteinExistence type="predicted"/>
<dbReference type="Proteomes" id="UP000299102">
    <property type="component" value="Unassembled WGS sequence"/>
</dbReference>
<dbReference type="Pfam" id="PF14529">
    <property type="entry name" value="Exo_endo_phos_2"/>
    <property type="match status" value="1"/>
</dbReference>